<dbReference type="PANTHER" id="PTHR30055:SF151">
    <property type="entry name" value="TRANSCRIPTIONAL REGULATORY PROTEIN"/>
    <property type="match status" value="1"/>
</dbReference>
<dbReference type="SUPFAM" id="SSF46689">
    <property type="entry name" value="Homeodomain-like"/>
    <property type="match status" value="1"/>
</dbReference>
<dbReference type="PRINTS" id="PR00455">
    <property type="entry name" value="HTHTETR"/>
</dbReference>
<keyword evidence="2 4" id="KW-0238">DNA-binding</keyword>
<dbReference type="PROSITE" id="PS50977">
    <property type="entry name" value="HTH_TETR_2"/>
    <property type="match status" value="1"/>
</dbReference>
<dbReference type="OrthoDB" id="9815924at2"/>
<evidence type="ECO:0000313" key="6">
    <source>
        <dbReference type="EMBL" id="VDG28160.1"/>
    </source>
</evidence>
<dbReference type="InterPro" id="IPR001647">
    <property type="entry name" value="HTH_TetR"/>
</dbReference>
<evidence type="ECO:0000313" key="7">
    <source>
        <dbReference type="Proteomes" id="UP000289996"/>
    </source>
</evidence>
<proteinExistence type="predicted"/>
<feature type="domain" description="HTH tetR-type" evidence="5">
    <location>
        <begin position="3"/>
        <end position="63"/>
    </location>
</feature>
<keyword evidence="1" id="KW-0805">Transcription regulation</keyword>
<evidence type="ECO:0000256" key="2">
    <source>
        <dbReference type="ARBA" id="ARBA00023125"/>
    </source>
</evidence>
<feature type="DNA-binding region" description="H-T-H motif" evidence="4">
    <location>
        <begin position="26"/>
        <end position="45"/>
    </location>
</feature>
<accession>A0A660DY12</accession>
<dbReference type="GO" id="GO:0003700">
    <property type="term" value="F:DNA-binding transcription factor activity"/>
    <property type="evidence" value="ECO:0007669"/>
    <property type="project" value="TreeGrafter"/>
</dbReference>
<dbReference type="InterPro" id="IPR009057">
    <property type="entry name" value="Homeodomain-like_sf"/>
</dbReference>
<sequence length="180" mass="20840">MPSTTRRAIITTAESLIQQTGKADVTLSQIATALGMTHAALYKHFRNKQALWEAVATRWFQREILDALPIYTSGSTHEQLHTWLWALVNAKKRTYQNNPQMFALNTQYLDNNPAALRRVLQPAYQNVDILLAYHDAHYERAEAVIAAFAIFMLPTFKETWLDDDYQDRFERTWQLIEPGL</sequence>
<name>A0A660DY12_9LACO</name>
<dbReference type="AlphaFoldDB" id="A0A660DY12"/>
<reference evidence="6 7" key="1">
    <citation type="submission" date="2018-11" db="EMBL/GenBank/DDBJ databases">
        <authorList>
            <person name="Wuyts S."/>
        </authorList>
    </citation>
    <scope>NUCLEOTIDE SEQUENCE [LARGE SCALE GENOMIC DNA]</scope>
    <source>
        <strain evidence="6">Lactobacillus mudanjiangensis AMBF249</strain>
    </source>
</reference>
<dbReference type="PANTHER" id="PTHR30055">
    <property type="entry name" value="HTH-TYPE TRANSCRIPTIONAL REGULATOR RUTR"/>
    <property type="match status" value="1"/>
</dbReference>
<organism evidence="6 7">
    <name type="scientific">Lactiplantibacillus mudanjiangensis</name>
    <dbReference type="NCBI Taxonomy" id="1296538"/>
    <lineage>
        <taxon>Bacteria</taxon>
        <taxon>Bacillati</taxon>
        <taxon>Bacillota</taxon>
        <taxon>Bacilli</taxon>
        <taxon>Lactobacillales</taxon>
        <taxon>Lactobacillaceae</taxon>
        <taxon>Lactiplantibacillus</taxon>
    </lineage>
</organism>
<dbReference type="EMBL" id="UYIG01000101">
    <property type="protein sequence ID" value="VDG28160.1"/>
    <property type="molecule type" value="Genomic_DNA"/>
</dbReference>
<evidence type="ECO:0000256" key="1">
    <source>
        <dbReference type="ARBA" id="ARBA00023015"/>
    </source>
</evidence>
<dbReference type="RefSeq" id="WP_130843696.1">
    <property type="nucleotide sequence ID" value="NZ_BJDY01000002.1"/>
</dbReference>
<dbReference type="Proteomes" id="UP000289996">
    <property type="component" value="Unassembled WGS sequence"/>
</dbReference>
<dbReference type="InterPro" id="IPR050109">
    <property type="entry name" value="HTH-type_TetR-like_transc_reg"/>
</dbReference>
<protein>
    <submittedName>
        <fullName evidence="6">Transcriptional regulator [Lactobacillus ginsenosidimutans]</fullName>
    </submittedName>
</protein>
<gene>
    <name evidence="6" type="ORF">MUDAN_MDHGFNIF_02884</name>
</gene>
<dbReference type="Gene3D" id="1.10.357.10">
    <property type="entry name" value="Tetracycline Repressor, domain 2"/>
    <property type="match status" value="1"/>
</dbReference>
<evidence type="ECO:0000259" key="5">
    <source>
        <dbReference type="PROSITE" id="PS50977"/>
    </source>
</evidence>
<evidence type="ECO:0000256" key="3">
    <source>
        <dbReference type="ARBA" id="ARBA00023163"/>
    </source>
</evidence>
<dbReference type="Pfam" id="PF00440">
    <property type="entry name" value="TetR_N"/>
    <property type="match status" value="1"/>
</dbReference>
<keyword evidence="7" id="KW-1185">Reference proteome</keyword>
<evidence type="ECO:0000256" key="4">
    <source>
        <dbReference type="PROSITE-ProRule" id="PRU00335"/>
    </source>
</evidence>
<dbReference type="GO" id="GO:0000976">
    <property type="term" value="F:transcription cis-regulatory region binding"/>
    <property type="evidence" value="ECO:0007669"/>
    <property type="project" value="TreeGrafter"/>
</dbReference>
<keyword evidence="3" id="KW-0804">Transcription</keyword>